<evidence type="ECO:0000313" key="1">
    <source>
        <dbReference type="EMBL" id="OMO50492.1"/>
    </source>
</evidence>
<keyword evidence="2" id="KW-1185">Reference proteome</keyword>
<accession>A0A1R3FXB9</accession>
<reference evidence="1 2" key="1">
    <citation type="submission" date="2013-09" db="EMBL/GenBank/DDBJ databases">
        <title>Corchorus capsularis genome sequencing.</title>
        <authorList>
            <person name="Alam M."/>
            <person name="Haque M.S."/>
            <person name="Islam M.S."/>
            <person name="Emdad E.M."/>
            <person name="Islam M.M."/>
            <person name="Ahmed B."/>
            <person name="Halim A."/>
            <person name="Hossen Q.M.M."/>
            <person name="Hossain M.Z."/>
            <person name="Ahmed R."/>
            <person name="Khan M.M."/>
            <person name="Islam R."/>
            <person name="Rashid M.M."/>
            <person name="Khan S.A."/>
            <person name="Rahman M.S."/>
            <person name="Alam M."/>
        </authorList>
    </citation>
    <scope>NUCLEOTIDE SEQUENCE [LARGE SCALE GENOMIC DNA]</scope>
    <source>
        <strain evidence="2">cv. CVL-1</strain>
        <tissue evidence="1">Whole seedling</tissue>
    </source>
</reference>
<gene>
    <name evidence="1" type="ORF">CCACVL1_30409</name>
</gene>
<dbReference type="Gramene" id="OMO50492">
    <property type="protein sequence ID" value="OMO50492"/>
    <property type="gene ID" value="CCACVL1_30409"/>
</dbReference>
<dbReference type="EMBL" id="AWWV01016134">
    <property type="protein sequence ID" value="OMO50492.1"/>
    <property type="molecule type" value="Genomic_DNA"/>
</dbReference>
<feature type="non-terminal residue" evidence="1">
    <location>
        <position position="1"/>
    </location>
</feature>
<sequence length="22" mass="2530">AEATFDDDINYSETKLVLPFKI</sequence>
<comment type="caution">
    <text evidence="1">The sequence shown here is derived from an EMBL/GenBank/DDBJ whole genome shotgun (WGS) entry which is preliminary data.</text>
</comment>
<dbReference type="Proteomes" id="UP000188268">
    <property type="component" value="Unassembled WGS sequence"/>
</dbReference>
<proteinExistence type="predicted"/>
<evidence type="ECO:0000313" key="2">
    <source>
        <dbReference type="Proteomes" id="UP000188268"/>
    </source>
</evidence>
<protein>
    <submittedName>
        <fullName evidence="1">Uncharacterized protein</fullName>
    </submittedName>
</protein>
<name>A0A1R3FXB9_COCAP</name>
<organism evidence="1 2">
    <name type="scientific">Corchorus capsularis</name>
    <name type="common">Jute</name>
    <dbReference type="NCBI Taxonomy" id="210143"/>
    <lineage>
        <taxon>Eukaryota</taxon>
        <taxon>Viridiplantae</taxon>
        <taxon>Streptophyta</taxon>
        <taxon>Embryophyta</taxon>
        <taxon>Tracheophyta</taxon>
        <taxon>Spermatophyta</taxon>
        <taxon>Magnoliopsida</taxon>
        <taxon>eudicotyledons</taxon>
        <taxon>Gunneridae</taxon>
        <taxon>Pentapetalae</taxon>
        <taxon>rosids</taxon>
        <taxon>malvids</taxon>
        <taxon>Malvales</taxon>
        <taxon>Malvaceae</taxon>
        <taxon>Grewioideae</taxon>
        <taxon>Apeibeae</taxon>
        <taxon>Corchorus</taxon>
    </lineage>
</organism>
<dbReference type="AlphaFoldDB" id="A0A1R3FXB9"/>